<dbReference type="NCBIfam" id="TIGR00563">
    <property type="entry name" value="rsmB"/>
    <property type="match status" value="1"/>
</dbReference>
<organism evidence="16 17">
    <name type="scientific">Simiduia aestuariiviva</name>
    <dbReference type="NCBI Taxonomy" id="1510459"/>
    <lineage>
        <taxon>Bacteria</taxon>
        <taxon>Pseudomonadati</taxon>
        <taxon>Pseudomonadota</taxon>
        <taxon>Gammaproteobacteria</taxon>
        <taxon>Cellvibrionales</taxon>
        <taxon>Cellvibrionaceae</taxon>
        <taxon>Simiduia</taxon>
    </lineage>
</organism>
<evidence type="ECO:0000256" key="2">
    <source>
        <dbReference type="ARBA" id="ARBA00004496"/>
    </source>
</evidence>
<keyword evidence="8 14" id="KW-0808">Transferase</keyword>
<dbReference type="SUPFAM" id="SSF53335">
    <property type="entry name" value="S-adenosyl-L-methionine-dependent methyltransferases"/>
    <property type="match status" value="1"/>
</dbReference>
<sequence length="430" mass="46800">MNSRALAAQALAQVLNDGQSLATVLPRTLARTPERDRGLVSELCYGGCRWFHRYNPVVQQLLSKSFKPKDTDLLALLILGIYQLEQMRVPDHAALANTVEACRALKKDWATKVVNGVLRNFQRNRAKLMADADKLPGVQHSHPRWIHKALSQHWPAQVADIEVANNQHPPLALRCAAELDRDSYLATLASAGIASSSGALANQSVILDTACDVTQLPCFATGQVSVQDEAAQLAAELLPIPTGGRVLDSCCAPGGKSVHLLQQNPGIALVGVDADADRLSRVQENLDRCQQTAQLLVGDAAEPSSWWDQVPFDAILLDAPCSATGVIRRHPDIKLLRKPADIDKLAALQQRILTALWPLLAPGGHLLYATCSVMPQENTLVMEHFLANNENAQEVPLPDRWGVAQAAGRQLLPGQHNSDGFYYCLVQKLP</sequence>
<dbReference type="Gene3D" id="1.10.940.10">
    <property type="entry name" value="NusB-like"/>
    <property type="match status" value="1"/>
</dbReference>
<name>A0A839UTQ7_9GAMM</name>
<dbReference type="Gene3D" id="3.40.50.150">
    <property type="entry name" value="Vaccinia Virus protein VP39"/>
    <property type="match status" value="1"/>
</dbReference>
<feature type="domain" description="SAM-dependent MTase RsmB/NOP-type" evidence="15">
    <location>
        <begin position="160"/>
        <end position="429"/>
    </location>
</feature>
<evidence type="ECO:0000256" key="9">
    <source>
        <dbReference type="ARBA" id="ARBA00022691"/>
    </source>
</evidence>
<dbReference type="InterPro" id="IPR054728">
    <property type="entry name" value="RsmB-like_ferredoxin"/>
</dbReference>
<evidence type="ECO:0000259" key="15">
    <source>
        <dbReference type="PROSITE" id="PS51686"/>
    </source>
</evidence>
<dbReference type="GO" id="GO:0009383">
    <property type="term" value="F:rRNA (cytosine-C5-)-methyltransferase activity"/>
    <property type="evidence" value="ECO:0007669"/>
    <property type="project" value="TreeGrafter"/>
</dbReference>
<dbReference type="PROSITE" id="PS51686">
    <property type="entry name" value="SAM_MT_RSMB_NOP"/>
    <property type="match status" value="1"/>
</dbReference>
<dbReference type="PROSITE" id="PS01153">
    <property type="entry name" value="NOL1_NOP2_SUN"/>
    <property type="match status" value="1"/>
</dbReference>
<dbReference type="GO" id="GO:0006355">
    <property type="term" value="P:regulation of DNA-templated transcription"/>
    <property type="evidence" value="ECO:0007669"/>
    <property type="project" value="InterPro"/>
</dbReference>
<dbReference type="PANTHER" id="PTHR22807:SF61">
    <property type="entry name" value="NOL1_NOP2_SUN FAMILY PROTEIN _ ANTITERMINATION NUSB DOMAIN-CONTAINING PROTEIN"/>
    <property type="match status" value="1"/>
</dbReference>
<dbReference type="InterPro" id="IPR006027">
    <property type="entry name" value="NusB_RsmB_TIM44"/>
</dbReference>
<feature type="binding site" evidence="14">
    <location>
        <position position="273"/>
    </location>
    <ligand>
        <name>S-adenosyl-L-methionine</name>
        <dbReference type="ChEBI" id="CHEBI:59789"/>
    </ligand>
</feature>
<evidence type="ECO:0000313" key="17">
    <source>
        <dbReference type="Proteomes" id="UP000559987"/>
    </source>
</evidence>
<dbReference type="InterPro" id="IPR049560">
    <property type="entry name" value="MeTrfase_RsmB-F_NOP2_cat"/>
</dbReference>
<comment type="subcellular location">
    <subcellularLocation>
        <location evidence="2">Cytoplasm</location>
    </subcellularLocation>
</comment>
<dbReference type="NCBIfam" id="NF008149">
    <property type="entry name" value="PRK10901.1"/>
    <property type="match status" value="1"/>
</dbReference>
<dbReference type="RefSeq" id="WP_183911295.1">
    <property type="nucleotide sequence ID" value="NZ_JACHXZ010000004.1"/>
</dbReference>
<evidence type="ECO:0000256" key="14">
    <source>
        <dbReference type="PROSITE-ProRule" id="PRU01023"/>
    </source>
</evidence>
<dbReference type="Gene3D" id="3.30.70.1170">
    <property type="entry name" value="Sun protein, domain 3"/>
    <property type="match status" value="1"/>
</dbReference>
<keyword evidence="9 14" id="KW-0949">S-adenosyl-L-methionine</keyword>
<dbReference type="InterPro" id="IPR035926">
    <property type="entry name" value="NusB-like_sf"/>
</dbReference>
<evidence type="ECO:0000256" key="12">
    <source>
        <dbReference type="ARBA" id="ARBA00031088"/>
    </source>
</evidence>
<dbReference type="AlphaFoldDB" id="A0A839UTQ7"/>
<keyword evidence="6" id="KW-0698">rRNA processing</keyword>
<evidence type="ECO:0000256" key="6">
    <source>
        <dbReference type="ARBA" id="ARBA00022552"/>
    </source>
</evidence>
<evidence type="ECO:0000313" key="16">
    <source>
        <dbReference type="EMBL" id="MBB3169809.1"/>
    </source>
</evidence>
<dbReference type="GO" id="GO:0005829">
    <property type="term" value="C:cytosol"/>
    <property type="evidence" value="ECO:0007669"/>
    <property type="project" value="TreeGrafter"/>
</dbReference>
<dbReference type="Pfam" id="PF01029">
    <property type="entry name" value="NusB"/>
    <property type="match status" value="1"/>
</dbReference>
<feature type="binding site" evidence="14">
    <location>
        <position position="299"/>
    </location>
    <ligand>
        <name>S-adenosyl-L-methionine</name>
        <dbReference type="ChEBI" id="CHEBI:59789"/>
    </ligand>
</feature>
<evidence type="ECO:0000256" key="3">
    <source>
        <dbReference type="ARBA" id="ARBA00007494"/>
    </source>
</evidence>
<keyword evidence="5" id="KW-0963">Cytoplasm</keyword>
<dbReference type="SUPFAM" id="SSF48013">
    <property type="entry name" value="NusB-like"/>
    <property type="match status" value="1"/>
</dbReference>
<evidence type="ECO:0000256" key="10">
    <source>
        <dbReference type="ARBA" id="ARBA00022884"/>
    </source>
</evidence>
<evidence type="ECO:0000256" key="4">
    <source>
        <dbReference type="ARBA" id="ARBA00012140"/>
    </source>
</evidence>
<evidence type="ECO:0000256" key="8">
    <source>
        <dbReference type="ARBA" id="ARBA00022679"/>
    </source>
</evidence>
<comment type="catalytic activity">
    <reaction evidence="13">
        <text>cytidine(967) in 16S rRNA + S-adenosyl-L-methionine = 5-methylcytidine(967) in 16S rRNA + S-adenosyl-L-homocysteine + H(+)</text>
        <dbReference type="Rhea" id="RHEA:42748"/>
        <dbReference type="Rhea" id="RHEA-COMP:10219"/>
        <dbReference type="Rhea" id="RHEA-COMP:10220"/>
        <dbReference type="ChEBI" id="CHEBI:15378"/>
        <dbReference type="ChEBI" id="CHEBI:57856"/>
        <dbReference type="ChEBI" id="CHEBI:59789"/>
        <dbReference type="ChEBI" id="CHEBI:74483"/>
        <dbReference type="ChEBI" id="CHEBI:82748"/>
        <dbReference type="EC" id="2.1.1.176"/>
    </reaction>
</comment>
<dbReference type="GO" id="GO:0003723">
    <property type="term" value="F:RNA binding"/>
    <property type="evidence" value="ECO:0007669"/>
    <property type="project" value="UniProtKB-UniRule"/>
</dbReference>
<dbReference type="InterPro" id="IPR001678">
    <property type="entry name" value="MeTrfase_RsmB-F_NOP2_dom"/>
</dbReference>
<evidence type="ECO:0000256" key="11">
    <source>
        <dbReference type="ARBA" id="ARBA00030399"/>
    </source>
</evidence>
<protein>
    <recommendedName>
        <fullName evidence="4">16S rRNA (cytosine(967)-C(5))-methyltransferase</fullName>
        <ecNumber evidence="4">2.1.1.176</ecNumber>
    </recommendedName>
    <alternativeName>
        <fullName evidence="11">16S rRNA m5C967 methyltransferase</fullName>
    </alternativeName>
    <alternativeName>
        <fullName evidence="12">rRNA (cytosine-C(5)-)-methyltransferase RsmB</fullName>
    </alternativeName>
</protein>
<dbReference type="EC" id="2.1.1.176" evidence="4"/>
<evidence type="ECO:0000256" key="7">
    <source>
        <dbReference type="ARBA" id="ARBA00022603"/>
    </source>
</evidence>
<dbReference type="Proteomes" id="UP000559987">
    <property type="component" value="Unassembled WGS sequence"/>
</dbReference>
<dbReference type="InterPro" id="IPR029063">
    <property type="entry name" value="SAM-dependent_MTases_sf"/>
</dbReference>
<dbReference type="Pfam" id="PF22458">
    <property type="entry name" value="RsmF-B_ferredox"/>
    <property type="match status" value="1"/>
</dbReference>
<dbReference type="CDD" id="cd02440">
    <property type="entry name" value="AdoMet_MTases"/>
    <property type="match status" value="1"/>
</dbReference>
<comment type="caution">
    <text evidence="16">The sequence shown here is derived from an EMBL/GenBank/DDBJ whole genome shotgun (WGS) entry which is preliminary data.</text>
</comment>
<feature type="binding site" evidence="14">
    <location>
        <position position="318"/>
    </location>
    <ligand>
        <name>S-adenosyl-L-methionine</name>
        <dbReference type="ChEBI" id="CHEBI:59789"/>
    </ligand>
</feature>
<keyword evidence="7 14" id="KW-0489">Methyltransferase</keyword>
<evidence type="ECO:0000256" key="5">
    <source>
        <dbReference type="ARBA" id="ARBA00022490"/>
    </source>
</evidence>
<comment type="function">
    <text evidence="1">Specifically methylates the cytosine at position 967 (m5C967) of 16S rRNA.</text>
</comment>
<dbReference type="Pfam" id="PF01189">
    <property type="entry name" value="Methyltr_RsmB-F"/>
    <property type="match status" value="1"/>
</dbReference>
<accession>A0A839UTQ7</accession>
<dbReference type="InterPro" id="IPR018314">
    <property type="entry name" value="RsmB/NOL1/NOP2-like_CS"/>
</dbReference>
<comment type="similarity">
    <text evidence="3 14">Belongs to the class I-like SAM-binding methyltransferase superfamily. RsmB/NOP family.</text>
</comment>
<dbReference type="EMBL" id="JACHXZ010000004">
    <property type="protein sequence ID" value="MBB3169809.1"/>
    <property type="molecule type" value="Genomic_DNA"/>
</dbReference>
<gene>
    <name evidence="16" type="ORF">FHS30_003022</name>
</gene>
<keyword evidence="10 14" id="KW-0694">RNA-binding</keyword>
<proteinExistence type="inferred from homology"/>
<dbReference type="InterPro" id="IPR004573">
    <property type="entry name" value="rRNA_ssu_MeTfrase_B"/>
</dbReference>
<dbReference type="FunFam" id="3.40.50.150:FF:000022">
    <property type="entry name" value="Ribosomal RNA small subunit methyltransferase B"/>
    <property type="match status" value="1"/>
</dbReference>
<keyword evidence="17" id="KW-1185">Reference proteome</keyword>
<feature type="binding site" evidence="14">
    <location>
        <begin position="250"/>
        <end position="256"/>
    </location>
    <ligand>
        <name>S-adenosyl-L-methionine</name>
        <dbReference type="ChEBI" id="CHEBI:59789"/>
    </ligand>
</feature>
<dbReference type="GO" id="GO:0070475">
    <property type="term" value="P:rRNA base methylation"/>
    <property type="evidence" value="ECO:0007669"/>
    <property type="project" value="TreeGrafter"/>
</dbReference>
<evidence type="ECO:0000256" key="1">
    <source>
        <dbReference type="ARBA" id="ARBA00002724"/>
    </source>
</evidence>
<evidence type="ECO:0000256" key="13">
    <source>
        <dbReference type="ARBA" id="ARBA00047283"/>
    </source>
</evidence>
<dbReference type="InterPro" id="IPR023267">
    <property type="entry name" value="RCMT"/>
</dbReference>
<feature type="active site" description="Nucleophile" evidence="14">
    <location>
        <position position="371"/>
    </location>
</feature>
<dbReference type="PANTHER" id="PTHR22807">
    <property type="entry name" value="NOP2 YEAST -RELATED NOL1/NOP2/FMU SUN DOMAIN-CONTAINING"/>
    <property type="match status" value="1"/>
</dbReference>
<dbReference type="PRINTS" id="PR02008">
    <property type="entry name" value="RCMTFAMILY"/>
</dbReference>
<reference evidence="16 17" key="1">
    <citation type="submission" date="2020-08" db="EMBL/GenBank/DDBJ databases">
        <title>Genomic Encyclopedia of Type Strains, Phase III (KMG-III): the genomes of soil and plant-associated and newly described type strains.</title>
        <authorList>
            <person name="Whitman W."/>
        </authorList>
    </citation>
    <scope>NUCLEOTIDE SEQUENCE [LARGE SCALE GENOMIC DNA]</scope>
    <source>
        <strain evidence="16 17">CECT 8571</strain>
    </source>
</reference>